<feature type="signal peptide" evidence="1">
    <location>
        <begin position="1"/>
        <end position="22"/>
    </location>
</feature>
<protein>
    <recommendedName>
        <fullName evidence="2">Uncharacterized protein TP-0789 domain-containing protein</fullName>
    </recommendedName>
</protein>
<dbReference type="InterPro" id="IPR033399">
    <property type="entry name" value="TP_0789-like"/>
</dbReference>
<dbReference type="Pfam" id="PF17131">
    <property type="entry name" value="LolA_like"/>
    <property type="match status" value="1"/>
</dbReference>
<dbReference type="EMBL" id="FMMM01000054">
    <property type="protein sequence ID" value="SCQ21440.1"/>
    <property type="molecule type" value="Genomic_DNA"/>
</dbReference>
<dbReference type="Proteomes" id="UP000182057">
    <property type="component" value="Unassembled WGS sequence"/>
</dbReference>
<evidence type="ECO:0000313" key="4">
    <source>
        <dbReference type="Proteomes" id="UP000182057"/>
    </source>
</evidence>
<keyword evidence="1" id="KW-0732">Signal</keyword>
<dbReference type="AlphaFoldDB" id="A0A1D3UMR1"/>
<feature type="chain" id="PRO_5008922543" description="Uncharacterized protein TP-0789 domain-containing protein" evidence="1">
    <location>
        <begin position="23"/>
        <end position="262"/>
    </location>
</feature>
<proteinExistence type="predicted"/>
<evidence type="ECO:0000256" key="1">
    <source>
        <dbReference type="SAM" id="SignalP"/>
    </source>
</evidence>
<feature type="domain" description="Uncharacterized protein TP-0789" evidence="2">
    <location>
        <begin position="74"/>
        <end position="259"/>
    </location>
</feature>
<gene>
    <name evidence="3" type="ORF">TFUB20_01371</name>
</gene>
<organism evidence="3 4">
    <name type="scientific">Tannerella forsythia</name>
    <name type="common">Bacteroides forsythus</name>
    <dbReference type="NCBI Taxonomy" id="28112"/>
    <lineage>
        <taxon>Bacteria</taxon>
        <taxon>Pseudomonadati</taxon>
        <taxon>Bacteroidota</taxon>
        <taxon>Bacteroidia</taxon>
        <taxon>Bacteroidales</taxon>
        <taxon>Tannerellaceae</taxon>
        <taxon>Tannerella</taxon>
    </lineage>
</organism>
<evidence type="ECO:0000259" key="2">
    <source>
        <dbReference type="Pfam" id="PF17131"/>
    </source>
</evidence>
<evidence type="ECO:0000313" key="3">
    <source>
        <dbReference type="EMBL" id="SCQ21440.1"/>
    </source>
</evidence>
<dbReference type="OrthoDB" id="9803781at2"/>
<dbReference type="RefSeq" id="WP_074449803.1">
    <property type="nucleotide sequence ID" value="NZ_FMMM01000054.1"/>
</dbReference>
<accession>A0A1D3UMR1</accession>
<name>A0A1D3UMR1_TANFO</name>
<sequence length="262" mass="30236" precursor="true">MNTTIRTIAAAVLITLATAVQAQTGRDIAQKVKDRPDGDTRRSEMVMKLVNKRGSVRERKLVSYSIDVGKNKKDRKSMMFFSYPGDVKGTGFLTWDYDQVGKDDDKWLYLPAMKKTRRISGSSAKTDYFMGSDFTYDDMGSRNVDEDTHKLLGEETFDGYKCWKLESTPKDSRDIYSKKIAWIRQDCLIPVKVEYYDKMNKLHRKLEISDIRQVDGFWTAAKMQMTNVQTEHQTILEINNPKYNVPLEEAKFNVTTLEKGSM</sequence>
<dbReference type="Gene3D" id="2.50.20.10">
    <property type="entry name" value="Lipoprotein localisation LolA/LolB/LppX"/>
    <property type="match status" value="1"/>
</dbReference>
<dbReference type="CDD" id="cd16329">
    <property type="entry name" value="LolA_like"/>
    <property type="match status" value="1"/>
</dbReference>
<reference evidence="3 4" key="1">
    <citation type="submission" date="2016-09" db="EMBL/GenBank/DDBJ databases">
        <authorList>
            <person name="Capua I."/>
            <person name="De Benedictis P."/>
            <person name="Joannis T."/>
            <person name="Lombin L.H."/>
            <person name="Cattoli G."/>
        </authorList>
    </citation>
    <scope>NUCLEOTIDE SEQUENCE [LARGE SCALE GENOMIC DNA]</scope>
    <source>
        <strain evidence="3 4">UB20</strain>
    </source>
</reference>